<dbReference type="InterPro" id="IPR001466">
    <property type="entry name" value="Beta-lactam-related"/>
</dbReference>
<organism evidence="4 5">
    <name type="scientific">Costertonia aggregata</name>
    <dbReference type="NCBI Taxonomy" id="343403"/>
    <lineage>
        <taxon>Bacteria</taxon>
        <taxon>Pseudomonadati</taxon>
        <taxon>Bacteroidota</taxon>
        <taxon>Flavobacteriia</taxon>
        <taxon>Flavobacteriales</taxon>
        <taxon>Flavobacteriaceae</taxon>
        <taxon>Costertonia</taxon>
    </lineage>
</organism>
<keyword evidence="2" id="KW-0732">Signal</keyword>
<dbReference type="Gene3D" id="3.40.710.10">
    <property type="entry name" value="DD-peptidase/beta-lactamase superfamily"/>
    <property type="match status" value="1"/>
</dbReference>
<evidence type="ECO:0000313" key="5">
    <source>
        <dbReference type="Proteomes" id="UP000509302"/>
    </source>
</evidence>
<dbReference type="PANTHER" id="PTHR43283:SF11">
    <property type="entry name" value="BETA-LACTAMASE-RELATED DOMAIN-CONTAINING PROTEIN"/>
    <property type="match status" value="1"/>
</dbReference>
<dbReference type="AlphaFoldDB" id="A0A7H9AP67"/>
<accession>A0A7H9AP67</accession>
<proteinExistence type="predicted"/>
<protein>
    <submittedName>
        <fullName evidence="4">Serine hydrolase</fullName>
    </submittedName>
</protein>
<dbReference type="InterPro" id="IPR012338">
    <property type="entry name" value="Beta-lactam/transpept-like"/>
</dbReference>
<gene>
    <name evidence="4" type="ORF">HYG79_07415</name>
</gene>
<dbReference type="GO" id="GO:0016787">
    <property type="term" value="F:hydrolase activity"/>
    <property type="evidence" value="ECO:0007669"/>
    <property type="project" value="UniProtKB-KW"/>
</dbReference>
<sequence>MKNYFFILFGLFLSPVFAQEGKSVPIYNSNTSGLTHAHPSEVGLDSAYIHTQIDSIITNGIKNKAFPGAQVLVAQRGHIIFHKAYGFHTYDSILNVALDDLYDLASVTKITAPLPALMKLVDEGKLDLDVPFSTYWKPWKRRKDKKDITLREILAHQAGLVPYIVFLNRVIKKNGRLKHRFVKNGPKPGYRNQAYEGLYIKDRFNRKMYRIINRSKVSNDKTYSYSGLTFLIFPKLIEQLTGRSYEEYLQTEFYRPLGASTLGFAPAVKNLPNTIVPTEIDTLFRKTLTQGWVHDENASLLGGVSGNAGLFGTANDLAKLMQMYLQYGTYAGKRYITSGTIKEFIKTQYPENENRRGLGFDKPLLNNQNLPLSEAYPAPEASASSFGHSGFTGTFVWADPKNQMVYIFLSNRVYPTRKNRNLYTLNIRSAIQHVFYQASLPLEYDR</sequence>
<dbReference type="PANTHER" id="PTHR43283">
    <property type="entry name" value="BETA-LACTAMASE-RELATED"/>
    <property type="match status" value="1"/>
</dbReference>
<feature type="domain" description="Beta-lactamase-related" evidence="3">
    <location>
        <begin position="53"/>
        <end position="421"/>
    </location>
</feature>
<evidence type="ECO:0000259" key="3">
    <source>
        <dbReference type="Pfam" id="PF00144"/>
    </source>
</evidence>
<evidence type="ECO:0000256" key="1">
    <source>
        <dbReference type="ARBA" id="ARBA00022801"/>
    </source>
</evidence>
<evidence type="ECO:0000313" key="4">
    <source>
        <dbReference type="EMBL" id="QLG45183.1"/>
    </source>
</evidence>
<dbReference type="EMBL" id="CP058595">
    <property type="protein sequence ID" value="QLG45183.1"/>
    <property type="molecule type" value="Genomic_DNA"/>
</dbReference>
<feature type="signal peptide" evidence="2">
    <location>
        <begin position="1"/>
        <end position="18"/>
    </location>
</feature>
<evidence type="ECO:0000256" key="2">
    <source>
        <dbReference type="SAM" id="SignalP"/>
    </source>
</evidence>
<name>A0A7H9AP67_9FLAO</name>
<dbReference type="Proteomes" id="UP000509302">
    <property type="component" value="Chromosome"/>
</dbReference>
<reference evidence="4 5" key="1">
    <citation type="journal article" date="2006" name="Int. J. Syst. Evol. Microbiol.">
        <title>Costertonia aggregata gen. nov., sp. nov., a mesophilic marine bacterium of the family Flavobacteriaceae, isolated from a mature biofilm.</title>
        <authorList>
            <person name="Kwon K.K."/>
            <person name="Lee Y.K."/>
            <person name="Lee H.K."/>
        </authorList>
    </citation>
    <scope>NUCLEOTIDE SEQUENCE [LARGE SCALE GENOMIC DNA]</scope>
    <source>
        <strain evidence="4 5">KCCM 42265</strain>
    </source>
</reference>
<feature type="chain" id="PRO_5028983955" evidence="2">
    <location>
        <begin position="19"/>
        <end position="446"/>
    </location>
</feature>
<dbReference type="Pfam" id="PF00144">
    <property type="entry name" value="Beta-lactamase"/>
    <property type="match status" value="1"/>
</dbReference>
<dbReference type="RefSeq" id="WP_179241473.1">
    <property type="nucleotide sequence ID" value="NZ_CP058595.1"/>
</dbReference>
<dbReference type="KEGG" id="cagg:HYG79_07415"/>
<keyword evidence="1 4" id="KW-0378">Hydrolase</keyword>
<keyword evidence="5" id="KW-1185">Reference proteome</keyword>
<dbReference type="SUPFAM" id="SSF56601">
    <property type="entry name" value="beta-lactamase/transpeptidase-like"/>
    <property type="match status" value="1"/>
</dbReference>
<dbReference type="InterPro" id="IPR050789">
    <property type="entry name" value="Diverse_Enzym_Activities"/>
</dbReference>